<dbReference type="Pfam" id="PF13354">
    <property type="entry name" value="Beta-lactamase2"/>
    <property type="match status" value="1"/>
</dbReference>
<dbReference type="InterPro" id="IPR045155">
    <property type="entry name" value="Beta-lactam_cat"/>
</dbReference>
<dbReference type="AlphaFoldDB" id="U7QE58"/>
<dbReference type="EMBL" id="AUZM01000040">
    <property type="protein sequence ID" value="ERT06189.1"/>
    <property type="molecule type" value="Genomic_DNA"/>
</dbReference>
<comment type="caution">
    <text evidence="2">The sequence shown here is derived from an EMBL/GenBank/DDBJ whole genome shotgun (WGS) entry which is preliminary data.</text>
</comment>
<dbReference type="GO" id="GO:0046677">
    <property type="term" value="P:response to antibiotic"/>
    <property type="evidence" value="ECO:0007669"/>
    <property type="project" value="InterPro"/>
</dbReference>
<accession>U7QE58</accession>
<sequence>MPRLFRWATTGISSLAIAFCMGLTQTLPMWGSSNDVYGARSLSELIELRDQIIQELETPVQDASESGFLNSLLSESPASNPDKILFQKLKDVELQILIEQRSNDNWKQAIHLATEATKDNSNASDSLAHKKQIKVLWQQAIGNLEEIPKTSLIAAQASQKIKDYETSLTYLIQDIQLAQASFLENIRTESRLSTTAMISVCNLNRDCAHLRGEDPPASPASLIKVPIAVALLEKVSKDNISLEEQVYVDGGNFTEDASSIRARTSYSLNQLMGEMIDHSSNIATNQLIDYLGQDYINQTLEKQGYKETKVKFKLMGDRIMPKRPGSGKNRLTSSELTEMMIKTYNHEYPNADALIQALNRQYDREIGYQALEDLVDAQWLGEKTGQNSRMIGTTLAVSIDGEPYVITVIDNNTGKIPEIRKAISKIADHLQQNGHL</sequence>
<dbReference type="Gene3D" id="3.40.710.10">
    <property type="entry name" value="DD-peptidase/beta-lactamase superfamily"/>
    <property type="match status" value="1"/>
</dbReference>
<name>U7QE58_9CYAN</name>
<dbReference type="PATRIC" id="fig|1348334.3.peg.3677"/>
<dbReference type="PANTHER" id="PTHR35333:SF3">
    <property type="entry name" value="BETA-LACTAMASE-TYPE TRANSPEPTIDASE FOLD CONTAINING PROTEIN"/>
    <property type="match status" value="1"/>
</dbReference>
<evidence type="ECO:0000313" key="2">
    <source>
        <dbReference type="EMBL" id="ERT06189.1"/>
    </source>
</evidence>
<dbReference type="InterPro" id="IPR000871">
    <property type="entry name" value="Beta-lactam_class-A"/>
</dbReference>
<reference evidence="2 3" key="1">
    <citation type="journal article" date="2013" name="Front. Microbiol.">
        <title>Comparative genomic analyses of the cyanobacterium, Lyngbya aestuarii BL J, a powerful hydrogen producer.</title>
        <authorList>
            <person name="Kothari A."/>
            <person name="Vaughn M."/>
            <person name="Garcia-Pichel F."/>
        </authorList>
    </citation>
    <scope>NUCLEOTIDE SEQUENCE [LARGE SCALE GENOMIC DNA]</scope>
    <source>
        <strain evidence="2 3">BL J</strain>
    </source>
</reference>
<keyword evidence="3" id="KW-1185">Reference proteome</keyword>
<gene>
    <name evidence="2" type="ORF">M595_3800</name>
</gene>
<dbReference type="OrthoDB" id="529549at2"/>
<dbReference type="PANTHER" id="PTHR35333">
    <property type="entry name" value="BETA-LACTAMASE"/>
    <property type="match status" value="1"/>
</dbReference>
<organism evidence="2 3">
    <name type="scientific">Lyngbya aestuarii BL J</name>
    <dbReference type="NCBI Taxonomy" id="1348334"/>
    <lineage>
        <taxon>Bacteria</taxon>
        <taxon>Bacillati</taxon>
        <taxon>Cyanobacteriota</taxon>
        <taxon>Cyanophyceae</taxon>
        <taxon>Oscillatoriophycideae</taxon>
        <taxon>Oscillatoriales</taxon>
        <taxon>Microcoleaceae</taxon>
        <taxon>Lyngbya</taxon>
    </lineage>
</organism>
<dbReference type="GO" id="GO:0030655">
    <property type="term" value="P:beta-lactam antibiotic catabolic process"/>
    <property type="evidence" value="ECO:0007669"/>
    <property type="project" value="InterPro"/>
</dbReference>
<dbReference type="Proteomes" id="UP000017127">
    <property type="component" value="Unassembled WGS sequence"/>
</dbReference>
<dbReference type="SUPFAM" id="SSF56601">
    <property type="entry name" value="beta-lactamase/transpeptidase-like"/>
    <property type="match status" value="1"/>
</dbReference>
<evidence type="ECO:0000259" key="1">
    <source>
        <dbReference type="Pfam" id="PF13354"/>
    </source>
</evidence>
<protein>
    <submittedName>
        <fullName evidence="2">Penicillin binding transpeptidase domain protein</fullName>
    </submittedName>
</protein>
<dbReference type="RefSeq" id="WP_023067527.1">
    <property type="nucleotide sequence ID" value="NZ_AUZM01000040.1"/>
</dbReference>
<feature type="domain" description="Beta-lactamase class A catalytic" evidence="1">
    <location>
        <begin position="213"/>
        <end position="408"/>
    </location>
</feature>
<evidence type="ECO:0000313" key="3">
    <source>
        <dbReference type="Proteomes" id="UP000017127"/>
    </source>
</evidence>
<dbReference type="GO" id="GO:0008800">
    <property type="term" value="F:beta-lactamase activity"/>
    <property type="evidence" value="ECO:0007669"/>
    <property type="project" value="InterPro"/>
</dbReference>
<proteinExistence type="predicted"/>
<dbReference type="InterPro" id="IPR012338">
    <property type="entry name" value="Beta-lactam/transpept-like"/>
</dbReference>